<dbReference type="Proteomes" id="UP000429980">
    <property type="component" value="Unassembled WGS sequence"/>
</dbReference>
<name>A0A7Z0WTL4_9BACI</name>
<comment type="caution">
    <text evidence="2">The sequence shown here is derived from an EMBL/GenBank/DDBJ whole genome shotgun (WGS) entry which is preliminary data.</text>
</comment>
<evidence type="ECO:0000313" key="3">
    <source>
        <dbReference type="EMBL" id="TWL40893.1"/>
    </source>
</evidence>
<reference evidence="2 4" key="1">
    <citation type="journal article" date="2016" name="Front. Microbiol.">
        <title>High-Level Heat Resistance of Spores of Bacillus amyloliquefaciens and Bacillus licheniformis Results from the Presence of a spoVA Operon in a Tn1546 Transposon.</title>
        <authorList>
            <person name="Berendsen E.M."/>
            <person name="Koning R.A."/>
            <person name="Boekhorst J."/>
            <person name="de Jong A."/>
            <person name="Kuipers O.P."/>
            <person name="Wells-Bennik M.H."/>
        </authorList>
    </citation>
    <scope>NUCLEOTIDE SEQUENCE [LARGE SCALE GENOMIC DNA]</scope>
    <source>
        <strain evidence="2 4">B4121</strain>
    </source>
</reference>
<proteinExistence type="predicted"/>
<feature type="region of interest" description="Disordered" evidence="1">
    <location>
        <begin position="223"/>
        <end position="251"/>
    </location>
</feature>
<evidence type="ECO:0000313" key="4">
    <source>
        <dbReference type="Proteomes" id="UP000185604"/>
    </source>
</evidence>
<feature type="compositionally biased region" description="Basic and acidic residues" evidence="1">
    <location>
        <begin position="1"/>
        <end position="15"/>
    </location>
</feature>
<feature type="region of interest" description="Disordered" evidence="1">
    <location>
        <begin position="1"/>
        <end position="23"/>
    </location>
</feature>
<accession>A0A7Z0WTL4</accession>
<evidence type="ECO:0000256" key="1">
    <source>
        <dbReference type="SAM" id="MobiDB-lite"/>
    </source>
</evidence>
<protein>
    <submittedName>
        <fullName evidence="2">Uncharacterized protein</fullName>
    </submittedName>
</protein>
<dbReference type="RefSeq" id="WP_023856082.1">
    <property type="nucleotide sequence ID" value="NZ_JAXUAN010000005.1"/>
</dbReference>
<evidence type="ECO:0000313" key="5">
    <source>
        <dbReference type="Proteomes" id="UP000429980"/>
    </source>
</evidence>
<organism evidence="2 4">
    <name type="scientific">Bacillus paralicheniformis</name>
    <dbReference type="NCBI Taxonomy" id="1648923"/>
    <lineage>
        <taxon>Bacteria</taxon>
        <taxon>Bacillati</taxon>
        <taxon>Bacillota</taxon>
        <taxon>Bacilli</taxon>
        <taxon>Bacillales</taxon>
        <taxon>Bacillaceae</taxon>
        <taxon>Bacillus</taxon>
    </lineage>
</organism>
<sequence>MSLRDTLKQREEQREAAQSGGEFPEGVTRYVRMGKHGEVNAEGRTFVILADPDDWFAYYVHEQSTFNGQRTIYHFRKHTCLHSPKGIRADQSAFKKPNPDACPSCLVGAPRKLYAMIPVYDLEYKTYRVIDTKEFHINNLIADYDKAEKMGRKFNPDYTLVGEAVHIKQVDKSFSLESGDASPEQLEEAKKFIGIDYEYEELANFREEADIVKLLHEADEEAKIDRDKLPPVSESNNEKPNEEINDDDLPF</sequence>
<dbReference type="EMBL" id="NILF01000025">
    <property type="protein sequence ID" value="TWL40893.1"/>
    <property type="molecule type" value="Genomic_DNA"/>
</dbReference>
<keyword evidence="5" id="KW-1185">Reference proteome</keyword>
<dbReference type="EMBL" id="LKPO01000029">
    <property type="protein sequence ID" value="OLF86387.1"/>
    <property type="molecule type" value="Genomic_DNA"/>
</dbReference>
<evidence type="ECO:0000313" key="2">
    <source>
        <dbReference type="EMBL" id="OLF86387.1"/>
    </source>
</evidence>
<dbReference type="Proteomes" id="UP000185604">
    <property type="component" value="Unassembled WGS sequence"/>
</dbReference>
<reference evidence="3 5" key="2">
    <citation type="submission" date="2019-06" db="EMBL/GenBank/DDBJ databases">
        <title>Genome sequence analysis of &gt;100 Bacillus licheniformis strains suggests intrinsic resistance to this species.</title>
        <authorList>
            <person name="Wels M."/>
            <person name="Siezen R.J."/>
            <person name="Johansen E."/>
            <person name="Stuer-Lauridsen B."/>
            <person name="Bjerre K."/>
            <person name="Nielsen B.K.K."/>
        </authorList>
    </citation>
    <scope>NUCLEOTIDE SEQUENCE [LARGE SCALE GENOMIC DNA]</scope>
    <source>
        <strain evidence="3 5">BAC-15381</strain>
    </source>
</reference>
<dbReference type="AlphaFoldDB" id="A0A7Z0WTL4"/>
<gene>
    <name evidence="2" type="ORF">B4121_4578</name>
    <name evidence="3" type="ORF">CHCC15381_0434</name>
</gene>